<keyword evidence="9" id="KW-1185">Reference proteome</keyword>
<feature type="compositionally biased region" description="Polar residues" evidence="5">
    <location>
        <begin position="1"/>
        <end position="12"/>
    </location>
</feature>
<evidence type="ECO:0000313" key="9">
    <source>
        <dbReference type="Proteomes" id="UP001500449"/>
    </source>
</evidence>
<evidence type="ECO:0000259" key="6">
    <source>
        <dbReference type="PROSITE" id="PS51898"/>
    </source>
</evidence>
<dbReference type="Pfam" id="PF14659">
    <property type="entry name" value="Phage_int_SAM_3"/>
    <property type="match status" value="1"/>
</dbReference>
<dbReference type="Proteomes" id="UP001500449">
    <property type="component" value="Unassembled WGS sequence"/>
</dbReference>
<evidence type="ECO:0000256" key="3">
    <source>
        <dbReference type="ARBA" id="ARBA00023172"/>
    </source>
</evidence>
<feature type="domain" description="Core-binding (CB)" evidence="7">
    <location>
        <begin position="72"/>
        <end position="155"/>
    </location>
</feature>
<dbReference type="SUPFAM" id="SSF56349">
    <property type="entry name" value="DNA breaking-rejoining enzymes"/>
    <property type="match status" value="1"/>
</dbReference>
<keyword evidence="1" id="KW-0229">DNA integration</keyword>
<dbReference type="Gene3D" id="1.10.443.10">
    <property type="entry name" value="Intergrase catalytic core"/>
    <property type="match status" value="1"/>
</dbReference>
<dbReference type="InterPro" id="IPR050090">
    <property type="entry name" value="Tyrosine_recombinase_XerCD"/>
</dbReference>
<feature type="compositionally biased region" description="Basic and acidic residues" evidence="5">
    <location>
        <begin position="30"/>
        <end position="39"/>
    </location>
</feature>
<dbReference type="PROSITE" id="PS51900">
    <property type="entry name" value="CB"/>
    <property type="match status" value="1"/>
</dbReference>
<dbReference type="InterPro" id="IPR010998">
    <property type="entry name" value="Integrase_recombinase_N"/>
</dbReference>
<dbReference type="CDD" id="cd01189">
    <property type="entry name" value="INT_ICEBs1_C_like"/>
    <property type="match status" value="1"/>
</dbReference>
<feature type="domain" description="Tyr recombinase" evidence="6">
    <location>
        <begin position="176"/>
        <end position="393"/>
    </location>
</feature>
<dbReference type="InterPro" id="IPR013762">
    <property type="entry name" value="Integrase-like_cat_sf"/>
</dbReference>
<dbReference type="InterPro" id="IPR002104">
    <property type="entry name" value="Integrase_catalytic"/>
</dbReference>
<dbReference type="InterPro" id="IPR004107">
    <property type="entry name" value="Integrase_SAM-like_N"/>
</dbReference>
<dbReference type="Pfam" id="PF00589">
    <property type="entry name" value="Phage_integrase"/>
    <property type="match status" value="1"/>
</dbReference>
<evidence type="ECO:0000259" key="7">
    <source>
        <dbReference type="PROSITE" id="PS51900"/>
    </source>
</evidence>
<dbReference type="Gene3D" id="1.10.150.130">
    <property type="match status" value="1"/>
</dbReference>
<feature type="region of interest" description="Disordered" evidence="5">
    <location>
        <begin position="1"/>
        <end position="47"/>
    </location>
</feature>
<dbReference type="EMBL" id="BAAAQK010000025">
    <property type="protein sequence ID" value="GAA1870935.1"/>
    <property type="molecule type" value="Genomic_DNA"/>
</dbReference>
<evidence type="ECO:0000313" key="8">
    <source>
        <dbReference type="EMBL" id="GAA1870935.1"/>
    </source>
</evidence>
<dbReference type="InterPro" id="IPR011010">
    <property type="entry name" value="DNA_brk_join_enz"/>
</dbReference>
<sequence length="406" mass="44991">MSGRTRQPNGASSVYLGKDGSWHGRVTVGVKDDGSPDRRHVMRKTKAAATKAVRQLERERDDGRVKATGKGWTLGEWLTYWVENIAAPHVRENTLAGYRVAVNVHLIPGLGAHKLDRLQPEHLERLYAKMIANGSAPGTAHQAHRTLRTALGEAERRGRIVRNPAQLAKAPRLEEVEVEPYSVEEVQELLRVAGKRRLAARWAIALALGLRQGEVLGLMWTDVDFETGTMWVRRGRLRPKYAHGCDGSCERKAGYCPRRIQVRAETNDTKSRAGRRAVGLPAALVVLLEHHREEQAAERLTAGQLWRDSGYVFTTPVGEPVNPNTDYHHWKRLLAEAGLRDGRLHDARHTAATVLLLLGVPERAVMGLMGWSSSAMAARYQHITGAIRGDVADRVGGLIWGSPKAK</sequence>
<keyword evidence="3" id="KW-0233">DNA recombination</keyword>
<organism evidence="8 9">
    <name type="scientific">Pseudonocardia ailaonensis</name>
    <dbReference type="NCBI Taxonomy" id="367279"/>
    <lineage>
        <taxon>Bacteria</taxon>
        <taxon>Bacillati</taxon>
        <taxon>Actinomycetota</taxon>
        <taxon>Actinomycetes</taxon>
        <taxon>Pseudonocardiales</taxon>
        <taxon>Pseudonocardiaceae</taxon>
        <taxon>Pseudonocardia</taxon>
    </lineage>
</organism>
<evidence type="ECO:0000256" key="2">
    <source>
        <dbReference type="ARBA" id="ARBA00023125"/>
    </source>
</evidence>
<reference evidence="8 9" key="1">
    <citation type="journal article" date="2019" name="Int. J. Syst. Evol. Microbiol.">
        <title>The Global Catalogue of Microorganisms (GCM) 10K type strain sequencing project: providing services to taxonomists for standard genome sequencing and annotation.</title>
        <authorList>
            <consortium name="The Broad Institute Genomics Platform"/>
            <consortium name="The Broad Institute Genome Sequencing Center for Infectious Disease"/>
            <person name="Wu L."/>
            <person name="Ma J."/>
        </authorList>
    </citation>
    <scope>NUCLEOTIDE SEQUENCE [LARGE SCALE GENOMIC DNA]</scope>
    <source>
        <strain evidence="8 9">JCM 16009</strain>
    </source>
</reference>
<dbReference type="PANTHER" id="PTHR30349">
    <property type="entry name" value="PHAGE INTEGRASE-RELATED"/>
    <property type="match status" value="1"/>
</dbReference>
<gene>
    <name evidence="8" type="ORF">GCM10009836_59530</name>
</gene>
<dbReference type="PANTHER" id="PTHR30349:SF91">
    <property type="entry name" value="INTA PROTEIN"/>
    <property type="match status" value="1"/>
</dbReference>
<proteinExistence type="predicted"/>
<dbReference type="InterPro" id="IPR044068">
    <property type="entry name" value="CB"/>
</dbReference>
<evidence type="ECO:0000256" key="5">
    <source>
        <dbReference type="SAM" id="MobiDB-lite"/>
    </source>
</evidence>
<accession>A0ABN2NKH7</accession>
<name>A0ABN2NKH7_9PSEU</name>
<comment type="caution">
    <text evidence="8">The sequence shown here is derived from an EMBL/GenBank/DDBJ whole genome shotgun (WGS) entry which is preliminary data.</text>
</comment>
<evidence type="ECO:0000256" key="1">
    <source>
        <dbReference type="ARBA" id="ARBA00022908"/>
    </source>
</evidence>
<dbReference type="PROSITE" id="PS51898">
    <property type="entry name" value="TYR_RECOMBINASE"/>
    <property type="match status" value="1"/>
</dbReference>
<keyword evidence="2 4" id="KW-0238">DNA-binding</keyword>
<evidence type="ECO:0000256" key="4">
    <source>
        <dbReference type="PROSITE-ProRule" id="PRU01248"/>
    </source>
</evidence>
<dbReference type="RefSeq" id="WP_344424525.1">
    <property type="nucleotide sequence ID" value="NZ_BAAAQK010000025.1"/>
</dbReference>
<protein>
    <submittedName>
        <fullName evidence="8">Site-specific integrase</fullName>
    </submittedName>
</protein>